<protein>
    <submittedName>
        <fullName evidence="10">Sugar transferase</fullName>
    </submittedName>
</protein>
<keyword evidence="6 8" id="KW-1133">Transmembrane helix</keyword>
<evidence type="ECO:0000256" key="8">
    <source>
        <dbReference type="SAM" id="Phobius"/>
    </source>
</evidence>
<gene>
    <name evidence="10" type="ORF">HC246_23205</name>
</gene>
<evidence type="ECO:0000313" key="11">
    <source>
        <dbReference type="Proteomes" id="UP000738376"/>
    </source>
</evidence>
<keyword evidence="11" id="KW-1185">Reference proteome</keyword>
<keyword evidence="3" id="KW-1003">Cell membrane</keyword>
<dbReference type="PANTHER" id="PTHR30576:SF4">
    <property type="entry name" value="UNDECAPRENYL-PHOSPHATE GALACTOSE PHOSPHOTRANSFERASE"/>
    <property type="match status" value="1"/>
</dbReference>
<evidence type="ECO:0000256" key="1">
    <source>
        <dbReference type="ARBA" id="ARBA00004236"/>
    </source>
</evidence>
<evidence type="ECO:0000256" key="7">
    <source>
        <dbReference type="ARBA" id="ARBA00023136"/>
    </source>
</evidence>
<organism evidence="10 11">
    <name type="scientific">Pseudanabaena yagii GIHE-NHR1</name>
    <dbReference type="NCBI Taxonomy" id="2722753"/>
    <lineage>
        <taxon>Bacteria</taxon>
        <taxon>Bacillati</taxon>
        <taxon>Cyanobacteriota</taxon>
        <taxon>Cyanophyceae</taxon>
        <taxon>Pseudanabaenales</taxon>
        <taxon>Pseudanabaenaceae</taxon>
        <taxon>Pseudanabaena</taxon>
        <taxon>Pseudanabaena yagii</taxon>
    </lineage>
</organism>
<comment type="similarity">
    <text evidence="2">Belongs to the bacterial sugar transferase family.</text>
</comment>
<evidence type="ECO:0000256" key="6">
    <source>
        <dbReference type="ARBA" id="ARBA00022989"/>
    </source>
</evidence>
<dbReference type="Proteomes" id="UP000738376">
    <property type="component" value="Unassembled WGS sequence"/>
</dbReference>
<evidence type="ECO:0000313" key="10">
    <source>
        <dbReference type="EMBL" id="NMF60850.1"/>
    </source>
</evidence>
<evidence type="ECO:0000256" key="5">
    <source>
        <dbReference type="ARBA" id="ARBA00022692"/>
    </source>
</evidence>
<proteinExistence type="inferred from homology"/>
<sequence>MITRSKENSQASLRTKKLVTKSVTNRTDHYATWGKRIFDIVFASIVLTVFSPLYLAIAILVFMSSRGSVLYIHPRVGLHGQEFKCIKFRTMINGADQVLENYLNSCPISRAEYEASFKLKHDPRITKIGKFLRTTSLDELPQFWNVLVGDMSVVGPRPLVKAELIKYGSAIDKVLSVRPGIAGLWQVSGRNDIPYSRRVQIDASYVRLMSLWLDVKLIFKTILVVIFPKGNGAY</sequence>
<evidence type="ECO:0000256" key="2">
    <source>
        <dbReference type="ARBA" id="ARBA00006464"/>
    </source>
</evidence>
<feature type="domain" description="Bacterial sugar transferase" evidence="9">
    <location>
        <begin position="35"/>
        <end position="226"/>
    </location>
</feature>
<accession>A0ABX1LZA1</accession>
<keyword evidence="5 8" id="KW-0812">Transmembrane</keyword>
<keyword evidence="7 8" id="KW-0472">Membrane</keyword>
<comment type="subcellular location">
    <subcellularLocation>
        <location evidence="1">Cell membrane</location>
    </subcellularLocation>
</comment>
<dbReference type="Pfam" id="PF02397">
    <property type="entry name" value="Bac_transf"/>
    <property type="match status" value="1"/>
</dbReference>
<reference evidence="10 11" key="1">
    <citation type="submission" date="2020-03" db="EMBL/GenBank/DDBJ databases">
        <title>Draft Genome Sequence of 2-Methylisoborneol Producing Pseudanabaena yagii Strain GIHE-NHR1 Isolated from North Han River in South Korea.</title>
        <authorList>
            <person name="Jeong J."/>
        </authorList>
    </citation>
    <scope>NUCLEOTIDE SEQUENCE [LARGE SCALE GENOMIC DNA]</scope>
    <source>
        <strain evidence="10 11">GIHE-NHR1</strain>
    </source>
</reference>
<name>A0ABX1LZA1_9CYAN</name>
<dbReference type="PANTHER" id="PTHR30576">
    <property type="entry name" value="COLANIC BIOSYNTHESIS UDP-GLUCOSE LIPID CARRIER TRANSFERASE"/>
    <property type="match status" value="1"/>
</dbReference>
<dbReference type="GO" id="GO:0016740">
    <property type="term" value="F:transferase activity"/>
    <property type="evidence" value="ECO:0007669"/>
    <property type="project" value="UniProtKB-KW"/>
</dbReference>
<dbReference type="InterPro" id="IPR003362">
    <property type="entry name" value="Bact_transf"/>
</dbReference>
<keyword evidence="4 10" id="KW-0808">Transferase</keyword>
<feature type="transmembrane region" description="Helical" evidence="8">
    <location>
        <begin position="40"/>
        <end position="63"/>
    </location>
</feature>
<evidence type="ECO:0000259" key="9">
    <source>
        <dbReference type="Pfam" id="PF02397"/>
    </source>
</evidence>
<evidence type="ECO:0000256" key="3">
    <source>
        <dbReference type="ARBA" id="ARBA00022475"/>
    </source>
</evidence>
<dbReference type="EMBL" id="JAAVJL010000004">
    <property type="protein sequence ID" value="NMF60850.1"/>
    <property type="molecule type" value="Genomic_DNA"/>
</dbReference>
<comment type="caution">
    <text evidence="10">The sequence shown here is derived from an EMBL/GenBank/DDBJ whole genome shotgun (WGS) entry which is preliminary data.</text>
</comment>
<dbReference type="RefSeq" id="WP_169365786.1">
    <property type="nucleotide sequence ID" value="NZ_JAAVJL010000004.1"/>
</dbReference>
<evidence type="ECO:0000256" key="4">
    <source>
        <dbReference type="ARBA" id="ARBA00022679"/>
    </source>
</evidence>